<dbReference type="PANTHER" id="PTHR43798">
    <property type="entry name" value="MONOACYLGLYCEROL LIPASE"/>
    <property type="match status" value="1"/>
</dbReference>
<dbReference type="GO" id="GO:0046464">
    <property type="term" value="P:acylglycerol catabolic process"/>
    <property type="evidence" value="ECO:0007669"/>
    <property type="project" value="TreeGrafter"/>
</dbReference>
<dbReference type="Pfam" id="PF00561">
    <property type="entry name" value="Abhydrolase_1"/>
    <property type="match status" value="1"/>
</dbReference>
<dbReference type="GO" id="GO:0016020">
    <property type="term" value="C:membrane"/>
    <property type="evidence" value="ECO:0007669"/>
    <property type="project" value="TreeGrafter"/>
</dbReference>
<dbReference type="InterPro" id="IPR029058">
    <property type="entry name" value="AB_hydrolase_fold"/>
</dbReference>
<dbReference type="Gene3D" id="3.40.50.1820">
    <property type="entry name" value="alpha/beta hydrolase"/>
    <property type="match status" value="1"/>
</dbReference>
<dbReference type="PANTHER" id="PTHR43798:SF5">
    <property type="entry name" value="MONOACYLGLYCEROL LIPASE ABHD6"/>
    <property type="match status" value="1"/>
</dbReference>
<gene>
    <name evidence="2" type="ORF">RG47T_2149</name>
</gene>
<dbReference type="InterPro" id="IPR000073">
    <property type="entry name" value="AB_hydrolase_1"/>
</dbReference>
<feature type="domain" description="AB hydrolase-1" evidence="1">
    <location>
        <begin position="36"/>
        <end position="268"/>
    </location>
</feature>
<protein>
    <recommendedName>
        <fullName evidence="1">AB hydrolase-1 domain-containing protein</fullName>
    </recommendedName>
</protein>
<proteinExistence type="predicted"/>
<dbReference type="AlphaFoldDB" id="A0A1Q5ZY78"/>
<dbReference type="GO" id="GO:0047372">
    <property type="term" value="F:monoacylglycerol lipase activity"/>
    <property type="evidence" value="ECO:0007669"/>
    <property type="project" value="TreeGrafter"/>
</dbReference>
<dbReference type="EMBL" id="MPPL01000001">
    <property type="protein sequence ID" value="OKS86692.1"/>
    <property type="molecule type" value="Genomic_DNA"/>
</dbReference>
<dbReference type="PRINTS" id="PR00111">
    <property type="entry name" value="ABHYDROLASE"/>
</dbReference>
<organism evidence="2 3">
    <name type="scientific">Mucilaginibacter polytrichastri</name>
    <dbReference type="NCBI Taxonomy" id="1302689"/>
    <lineage>
        <taxon>Bacteria</taxon>
        <taxon>Pseudomonadati</taxon>
        <taxon>Bacteroidota</taxon>
        <taxon>Sphingobacteriia</taxon>
        <taxon>Sphingobacteriales</taxon>
        <taxon>Sphingobacteriaceae</taxon>
        <taxon>Mucilaginibacter</taxon>
    </lineage>
</organism>
<evidence type="ECO:0000313" key="3">
    <source>
        <dbReference type="Proteomes" id="UP000186720"/>
    </source>
</evidence>
<name>A0A1Q5ZY78_9SPHI</name>
<dbReference type="RefSeq" id="WP_074489360.1">
    <property type="nucleotide sequence ID" value="NZ_FPAM01000004.1"/>
</dbReference>
<dbReference type="SUPFAM" id="SSF53474">
    <property type="entry name" value="alpha/beta-Hydrolases"/>
    <property type="match status" value="1"/>
</dbReference>
<comment type="caution">
    <text evidence="2">The sequence shown here is derived from an EMBL/GenBank/DDBJ whole genome shotgun (WGS) entry which is preliminary data.</text>
</comment>
<keyword evidence="3" id="KW-1185">Reference proteome</keyword>
<accession>A0A1Q5ZY78</accession>
<evidence type="ECO:0000259" key="1">
    <source>
        <dbReference type="Pfam" id="PF00561"/>
    </source>
</evidence>
<evidence type="ECO:0000313" key="2">
    <source>
        <dbReference type="EMBL" id="OKS86692.1"/>
    </source>
</evidence>
<sequence length="289" mass="32228">METTLELNALTVPTQFIEANGIKYAYRRYGKAGAKPMVFTQHFTGTLDNWDPALIDGLAVDHDVIIFDNAGVASSGGEVAQTIKGIAATAIAFIDALELKNINLFGFSMGSFVAQTITLERPELVNRLIIVGSGPRGGEDLATFSPEVWAFFSKEYEKPDMLLLDTFFSPSESSQAAGQRFLDRIRARSVDRDISINDQVIPNQLAAITEWGTKSEGSYEYLKSIKCPVLVVNGKQDLLFPTINSYILQQELPYAKLIIYPDSNHGSLYQYTEEFIKQVNIFLTEVYYY</sequence>
<dbReference type="Proteomes" id="UP000186720">
    <property type="component" value="Unassembled WGS sequence"/>
</dbReference>
<dbReference type="OrthoDB" id="9773293at2"/>
<dbReference type="STRING" id="1302689.RG47T_2149"/>
<reference evidence="2 3" key="1">
    <citation type="submission" date="2016-11" db="EMBL/GenBank/DDBJ databases">
        <title>Whole Genome Sequencing of Mucilaginibacter polytrichastri RG4-7(T) isolated from the moss sample.</title>
        <authorList>
            <person name="Li Y."/>
        </authorList>
    </citation>
    <scope>NUCLEOTIDE SEQUENCE [LARGE SCALE GENOMIC DNA]</scope>
    <source>
        <strain evidence="2 3">RG4-7</strain>
    </source>
</reference>
<dbReference type="InterPro" id="IPR050266">
    <property type="entry name" value="AB_hydrolase_sf"/>
</dbReference>